<keyword evidence="1" id="KW-0472">Membrane</keyword>
<feature type="transmembrane region" description="Helical" evidence="1">
    <location>
        <begin position="16"/>
        <end position="36"/>
    </location>
</feature>
<gene>
    <name evidence="2" type="ORF">DFO70_102122</name>
</gene>
<feature type="transmembrane region" description="Helical" evidence="1">
    <location>
        <begin position="67"/>
        <end position="88"/>
    </location>
</feature>
<dbReference type="EMBL" id="QNSF01000002">
    <property type="protein sequence ID" value="RBP95797.1"/>
    <property type="molecule type" value="Genomic_DNA"/>
</dbReference>
<keyword evidence="3" id="KW-1185">Reference proteome</keyword>
<evidence type="ECO:0000313" key="2">
    <source>
        <dbReference type="EMBL" id="RBP95797.1"/>
    </source>
</evidence>
<name>A0A366K3E7_CYTFI</name>
<evidence type="ECO:0000313" key="3">
    <source>
        <dbReference type="Proteomes" id="UP000252731"/>
    </source>
</evidence>
<accession>A0A366K3E7</accession>
<keyword evidence="1" id="KW-1133">Transmembrane helix</keyword>
<comment type="caution">
    <text evidence="2">The sequence shown here is derived from an EMBL/GenBank/DDBJ whole genome shotgun (WGS) entry which is preliminary data.</text>
</comment>
<protein>
    <submittedName>
        <fullName evidence="2">Uncharacterized protein</fullName>
    </submittedName>
</protein>
<proteinExistence type="predicted"/>
<keyword evidence="1" id="KW-0812">Transmembrane</keyword>
<sequence>MQWIKFMIKQFLKEPLWFKILISATLLISIIFSSSFFSNNAYFQSCSKLAAAIFFCAYAIKFRRNLVTSVILFTSAVICIFLSILAIYK</sequence>
<evidence type="ECO:0000256" key="1">
    <source>
        <dbReference type="SAM" id="Phobius"/>
    </source>
</evidence>
<dbReference type="Proteomes" id="UP000252731">
    <property type="component" value="Unassembled WGS sequence"/>
</dbReference>
<dbReference type="AlphaFoldDB" id="A0A366K3E7"/>
<reference evidence="2 3" key="1">
    <citation type="submission" date="2018-06" db="EMBL/GenBank/DDBJ databases">
        <title>Freshwater and sediment microbial communities from various areas in North America, analyzing microbe dynamics in response to fracking.</title>
        <authorList>
            <person name="Lamendella R."/>
        </authorList>
    </citation>
    <scope>NUCLEOTIDE SEQUENCE [LARGE SCALE GENOMIC DNA]</scope>
    <source>
        <strain evidence="2 3">14_TX</strain>
    </source>
</reference>
<organism evidence="2 3">
    <name type="scientific">Cytobacillus firmus</name>
    <name type="common">Bacillus firmus</name>
    <dbReference type="NCBI Taxonomy" id="1399"/>
    <lineage>
        <taxon>Bacteria</taxon>
        <taxon>Bacillati</taxon>
        <taxon>Bacillota</taxon>
        <taxon>Bacilli</taxon>
        <taxon>Bacillales</taxon>
        <taxon>Bacillaceae</taxon>
        <taxon>Cytobacillus</taxon>
    </lineage>
</organism>